<evidence type="ECO:0000259" key="5">
    <source>
        <dbReference type="Pfam" id="PF03522"/>
    </source>
</evidence>
<accession>R7TVB9</accession>
<evidence type="ECO:0000313" key="8">
    <source>
        <dbReference type="Proteomes" id="UP000014760"/>
    </source>
</evidence>
<dbReference type="GO" id="GO:0055064">
    <property type="term" value="P:chloride ion homeostasis"/>
    <property type="evidence" value="ECO:0007669"/>
    <property type="project" value="TreeGrafter"/>
</dbReference>
<comment type="subcellular location">
    <subcellularLocation>
        <location evidence="1">Membrane</location>
        <topology evidence="1">Multi-pass membrane protein</topology>
    </subcellularLocation>
</comment>
<reference evidence="6 8" key="2">
    <citation type="journal article" date="2013" name="Nature">
        <title>Insights into bilaterian evolution from three spiralian genomes.</title>
        <authorList>
            <person name="Simakov O."/>
            <person name="Marletaz F."/>
            <person name="Cho S.J."/>
            <person name="Edsinger-Gonzales E."/>
            <person name="Havlak P."/>
            <person name="Hellsten U."/>
            <person name="Kuo D.H."/>
            <person name="Larsson T."/>
            <person name="Lv J."/>
            <person name="Arendt D."/>
            <person name="Savage R."/>
            <person name="Osoegawa K."/>
            <person name="de Jong P."/>
            <person name="Grimwood J."/>
            <person name="Chapman J.A."/>
            <person name="Shapiro H."/>
            <person name="Aerts A."/>
            <person name="Otillar R.P."/>
            <person name="Terry A.Y."/>
            <person name="Boore J.L."/>
            <person name="Grigoriev I.V."/>
            <person name="Lindberg D.R."/>
            <person name="Seaver E.C."/>
            <person name="Weisblat D.A."/>
            <person name="Putnam N.H."/>
            <person name="Rokhsar D.S."/>
        </authorList>
    </citation>
    <scope>NUCLEOTIDE SEQUENCE</scope>
    <source>
        <strain evidence="6 8">I ESC-2004</strain>
    </source>
</reference>
<dbReference type="GO" id="GO:0015379">
    <property type="term" value="F:potassium:chloride symporter activity"/>
    <property type="evidence" value="ECO:0007669"/>
    <property type="project" value="TreeGrafter"/>
</dbReference>
<reference evidence="7" key="3">
    <citation type="submission" date="2015-06" db="UniProtKB">
        <authorList>
            <consortium name="EnsemblMetazoa"/>
        </authorList>
    </citation>
    <scope>IDENTIFICATION</scope>
</reference>
<evidence type="ECO:0000313" key="7">
    <source>
        <dbReference type="EnsemblMetazoa" id="CapteP145070"/>
    </source>
</evidence>
<dbReference type="PANTHER" id="PTHR11827:SF73">
    <property type="entry name" value="KAZACHOC, ISOFORM G"/>
    <property type="match status" value="1"/>
</dbReference>
<dbReference type="GO" id="GO:0007268">
    <property type="term" value="P:chemical synaptic transmission"/>
    <property type="evidence" value="ECO:0007669"/>
    <property type="project" value="TreeGrafter"/>
</dbReference>
<dbReference type="HOGENOM" id="CLU_2694872_0_0_1"/>
<dbReference type="GO" id="GO:0005886">
    <property type="term" value="C:plasma membrane"/>
    <property type="evidence" value="ECO:0007669"/>
    <property type="project" value="TreeGrafter"/>
</dbReference>
<dbReference type="GO" id="GO:1990573">
    <property type="term" value="P:potassium ion import across plasma membrane"/>
    <property type="evidence" value="ECO:0007669"/>
    <property type="project" value="TreeGrafter"/>
</dbReference>
<keyword evidence="8" id="KW-1185">Reference proteome</keyword>
<evidence type="ECO:0000256" key="1">
    <source>
        <dbReference type="ARBA" id="ARBA00004141"/>
    </source>
</evidence>
<keyword evidence="4" id="KW-0472">Membrane</keyword>
<evidence type="ECO:0000256" key="4">
    <source>
        <dbReference type="ARBA" id="ARBA00023136"/>
    </source>
</evidence>
<dbReference type="GO" id="GO:0045202">
    <property type="term" value="C:synapse"/>
    <property type="evidence" value="ECO:0007669"/>
    <property type="project" value="GOC"/>
</dbReference>
<dbReference type="InterPro" id="IPR018491">
    <property type="entry name" value="SLC12_C"/>
</dbReference>
<name>R7TVB9_CAPTE</name>
<reference evidence="8" key="1">
    <citation type="submission" date="2012-12" db="EMBL/GenBank/DDBJ databases">
        <authorList>
            <person name="Hellsten U."/>
            <person name="Grimwood J."/>
            <person name="Chapman J.A."/>
            <person name="Shapiro H."/>
            <person name="Aerts A."/>
            <person name="Otillar R.P."/>
            <person name="Terry A.Y."/>
            <person name="Boore J.L."/>
            <person name="Simakov O."/>
            <person name="Marletaz F."/>
            <person name="Cho S.-J."/>
            <person name="Edsinger-Gonzales E."/>
            <person name="Havlak P."/>
            <person name="Kuo D.-H."/>
            <person name="Larsson T."/>
            <person name="Lv J."/>
            <person name="Arendt D."/>
            <person name="Savage R."/>
            <person name="Osoegawa K."/>
            <person name="de Jong P."/>
            <person name="Lindberg D.R."/>
            <person name="Seaver E.C."/>
            <person name="Weisblat D.A."/>
            <person name="Putnam N.H."/>
            <person name="Grigoriev I.V."/>
            <person name="Rokhsar D.S."/>
        </authorList>
    </citation>
    <scope>NUCLEOTIDE SEQUENCE</scope>
    <source>
        <strain evidence="8">I ESC-2004</strain>
    </source>
</reference>
<evidence type="ECO:0000256" key="3">
    <source>
        <dbReference type="ARBA" id="ARBA00022989"/>
    </source>
</evidence>
<protein>
    <recommendedName>
        <fullName evidence="5">SLC12A transporter C-terminal domain-containing protein</fullName>
    </recommendedName>
</protein>
<evidence type="ECO:0000256" key="2">
    <source>
        <dbReference type="ARBA" id="ARBA00022692"/>
    </source>
</evidence>
<keyword evidence="3" id="KW-1133">Transmembrane helix</keyword>
<feature type="non-terminal residue" evidence="6">
    <location>
        <position position="1"/>
    </location>
</feature>
<feature type="domain" description="SLC12A transporter C-terminal" evidence="5">
    <location>
        <begin position="8"/>
        <end position="74"/>
    </location>
</feature>
<dbReference type="GO" id="GO:0006884">
    <property type="term" value="P:cell volume homeostasis"/>
    <property type="evidence" value="ECO:0007669"/>
    <property type="project" value="TreeGrafter"/>
</dbReference>
<organism evidence="6">
    <name type="scientific">Capitella teleta</name>
    <name type="common">Polychaete worm</name>
    <dbReference type="NCBI Taxonomy" id="283909"/>
    <lineage>
        <taxon>Eukaryota</taxon>
        <taxon>Metazoa</taxon>
        <taxon>Spiralia</taxon>
        <taxon>Lophotrochozoa</taxon>
        <taxon>Annelida</taxon>
        <taxon>Polychaeta</taxon>
        <taxon>Sedentaria</taxon>
        <taxon>Scolecida</taxon>
        <taxon>Capitellidae</taxon>
        <taxon>Capitella</taxon>
    </lineage>
</organism>
<dbReference type="GO" id="GO:0055075">
    <property type="term" value="P:potassium ion homeostasis"/>
    <property type="evidence" value="ECO:0007669"/>
    <property type="project" value="TreeGrafter"/>
</dbReference>
<dbReference type="Pfam" id="PF03522">
    <property type="entry name" value="SLC12"/>
    <property type="match status" value="1"/>
</dbReference>
<proteinExistence type="predicted"/>
<dbReference type="PANTHER" id="PTHR11827">
    <property type="entry name" value="SOLUTE CARRIER FAMILY 12, CATION COTRANSPORTERS"/>
    <property type="match status" value="1"/>
</dbReference>
<dbReference type="OrthoDB" id="2020542at2759"/>
<dbReference type="EMBL" id="KB308469">
    <property type="protein sequence ID" value="ELT97808.1"/>
    <property type="molecule type" value="Genomic_DNA"/>
</dbReference>
<dbReference type="EMBL" id="AMQN01010743">
    <property type="status" value="NOT_ANNOTATED_CDS"/>
    <property type="molecule type" value="Genomic_DNA"/>
</dbReference>
<sequence>NEGKLMRMHTAVRLNSAIRIKSGSAALIIINFPAPPSKLAAEENYMEYLEALTEGLDRVLMVRGSGQEVVTIYS</sequence>
<evidence type="ECO:0000313" key="6">
    <source>
        <dbReference type="EMBL" id="ELT97808.1"/>
    </source>
</evidence>
<dbReference type="EnsemblMetazoa" id="CapteT145070">
    <property type="protein sequence ID" value="CapteP145070"/>
    <property type="gene ID" value="CapteG145070"/>
</dbReference>
<dbReference type="AlphaFoldDB" id="R7TVB9"/>
<dbReference type="Proteomes" id="UP000014760">
    <property type="component" value="Unassembled WGS sequence"/>
</dbReference>
<dbReference type="InterPro" id="IPR004842">
    <property type="entry name" value="SLC12A_fam"/>
</dbReference>
<dbReference type="STRING" id="283909.R7TVB9"/>
<keyword evidence="2" id="KW-0812">Transmembrane</keyword>
<gene>
    <name evidence="6" type="ORF">CAPTEDRAFT_145070</name>
</gene>